<accession>A0A1R7QG47</accession>
<organism evidence="1 2">
    <name type="scientific">Acinetobacter johnsonii</name>
    <dbReference type="NCBI Taxonomy" id="40214"/>
    <lineage>
        <taxon>Bacteria</taxon>
        <taxon>Pseudomonadati</taxon>
        <taxon>Pseudomonadota</taxon>
        <taxon>Gammaproteobacteria</taxon>
        <taxon>Moraxellales</taxon>
        <taxon>Moraxellaceae</taxon>
        <taxon>Acinetobacter</taxon>
    </lineage>
</organism>
<evidence type="ECO:0000313" key="1">
    <source>
        <dbReference type="EMBL" id="SJX23146.1"/>
    </source>
</evidence>
<sequence>MNGLKGKLIWLTMDNDTSMEYLTMKKIGLACLLSILVANGWAHAPFVAPSSYVVDGGNTAILAGFAEQAFDSEVAIKGFNFKVLTPKGETQELTLSHSKALSLADVKTDQAGTYTVTGLRTGELKYAKVGQRWLRVLDAKAEDLAPLAERHFMTPSEVQAKTQQFTVQRVDQLLSYFSKQKQSEVKQERVQQGLRLEFSGHPNQISLKTPFRVKLNLGNKAASGFQVALEKQATTLGEPEKAIQLQTNGSGEATLPFSAVGQYLVTITSPEQSEKIRPNAQIYRTILSLYVNP</sequence>
<proteinExistence type="predicted"/>
<keyword evidence="1" id="KW-0472">Membrane</keyword>
<gene>
    <name evidence="1" type="ORF">ACNJC6_02802</name>
</gene>
<evidence type="ECO:0000313" key="2">
    <source>
        <dbReference type="Proteomes" id="UP000196240"/>
    </source>
</evidence>
<dbReference type="EMBL" id="FUUY01000010">
    <property type="protein sequence ID" value="SJX23146.1"/>
    <property type="molecule type" value="Genomic_DNA"/>
</dbReference>
<protein>
    <submittedName>
        <fullName evidence="1">Nickel uptake substrate-specific transmembrane region</fullName>
    </submittedName>
</protein>
<reference evidence="1 2" key="1">
    <citation type="submission" date="2017-02" db="EMBL/GenBank/DDBJ databases">
        <authorList>
            <person name="Peterson S.W."/>
        </authorList>
    </citation>
    <scope>NUCLEOTIDE SEQUENCE [LARGE SCALE GENOMIC DNA]</scope>
    <source>
        <strain evidence="1">C6</strain>
    </source>
</reference>
<dbReference type="AlphaFoldDB" id="A0A1R7QG47"/>
<keyword evidence="1" id="KW-0812">Transmembrane</keyword>
<dbReference type="Proteomes" id="UP000196240">
    <property type="component" value="Unassembled WGS sequence"/>
</dbReference>
<name>A0A1R7QG47_ACIJO</name>
<dbReference type="Pfam" id="PF10670">
    <property type="entry name" value="DUF4198"/>
    <property type="match status" value="1"/>
</dbReference>
<dbReference type="InterPro" id="IPR019613">
    <property type="entry name" value="DUF4198"/>
</dbReference>